<comment type="caution">
    <text evidence="1">The sequence shown here is derived from an EMBL/GenBank/DDBJ whole genome shotgun (WGS) entry which is preliminary data.</text>
</comment>
<evidence type="ECO:0000313" key="2">
    <source>
        <dbReference type="Proteomes" id="UP001234297"/>
    </source>
</evidence>
<name>A0ACC2L5A1_PERAE</name>
<organism evidence="1 2">
    <name type="scientific">Persea americana</name>
    <name type="common">Avocado</name>
    <dbReference type="NCBI Taxonomy" id="3435"/>
    <lineage>
        <taxon>Eukaryota</taxon>
        <taxon>Viridiplantae</taxon>
        <taxon>Streptophyta</taxon>
        <taxon>Embryophyta</taxon>
        <taxon>Tracheophyta</taxon>
        <taxon>Spermatophyta</taxon>
        <taxon>Magnoliopsida</taxon>
        <taxon>Magnoliidae</taxon>
        <taxon>Laurales</taxon>
        <taxon>Lauraceae</taxon>
        <taxon>Persea</taxon>
    </lineage>
</organism>
<proteinExistence type="predicted"/>
<protein>
    <submittedName>
        <fullName evidence="1">Uncharacterized protein</fullName>
    </submittedName>
</protein>
<reference evidence="1 2" key="1">
    <citation type="journal article" date="2022" name="Hortic Res">
        <title>A haplotype resolved chromosomal level avocado genome allows analysis of novel avocado genes.</title>
        <authorList>
            <person name="Nath O."/>
            <person name="Fletcher S.J."/>
            <person name="Hayward A."/>
            <person name="Shaw L.M."/>
            <person name="Masouleh A.K."/>
            <person name="Furtado A."/>
            <person name="Henry R.J."/>
            <person name="Mitter N."/>
        </authorList>
    </citation>
    <scope>NUCLEOTIDE SEQUENCE [LARGE SCALE GENOMIC DNA]</scope>
    <source>
        <strain evidence="2">cv. Hass</strain>
    </source>
</reference>
<gene>
    <name evidence="1" type="ORF">MRB53_021829</name>
</gene>
<accession>A0ACC2L5A1</accession>
<dbReference type="Proteomes" id="UP001234297">
    <property type="component" value="Chromosome 6"/>
</dbReference>
<keyword evidence="2" id="KW-1185">Reference proteome</keyword>
<sequence length="249" mass="27328">MGTCCSKNPPYKSPATDSDPPTPEDRAPPLPVEEETVKEVLSETAKPSIAKIRDKSEAEAEAETETEEKKHPRIYINGGDAASDFSEICSLSESISATTTTAEMMKAEYEGEVGMRLKDSASPAKFQRRRTASAVRRDAVGRSPSKRSEFSPVKRMPVREGIVNRPWIPAGTNGVRRDFGENSGRRSPSPARRMDLARSDLSRTASARKTGRSPRRAQGEDGGRNVEERAEGNESLENPLVSLECFIFL</sequence>
<evidence type="ECO:0000313" key="1">
    <source>
        <dbReference type="EMBL" id="KAJ8628522.1"/>
    </source>
</evidence>
<dbReference type="EMBL" id="CM056814">
    <property type="protein sequence ID" value="KAJ8628522.1"/>
    <property type="molecule type" value="Genomic_DNA"/>
</dbReference>